<accession>A0A1H9AZ26</accession>
<dbReference type="InterPro" id="IPR053158">
    <property type="entry name" value="CapK_Type1_Caps_Biosynth"/>
</dbReference>
<name>A0A1H9AZ26_9FLAO</name>
<proteinExistence type="predicted"/>
<dbReference type="AlphaFoldDB" id="A0A1H9AZ26"/>
<dbReference type="PANTHER" id="PTHR36932">
    <property type="entry name" value="CAPSULAR POLYSACCHARIDE BIOSYNTHESIS PROTEIN"/>
    <property type="match status" value="1"/>
</dbReference>
<dbReference type="Gene3D" id="3.40.50.12780">
    <property type="entry name" value="N-terminal domain of ligase-like"/>
    <property type="match status" value="1"/>
</dbReference>
<dbReference type="Proteomes" id="UP000198999">
    <property type="component" value="Unassembled WGS sequence"/>
</dbReference>
<dbReference type="STRING" id="419940.SAMN05421824_0394"/>
<sequence length="436" mass="49816">MNLFNLTLKLKGFPIDKAKRDLSEIQSKTDSEYKTYLSSRKKQIVAYHLKHNRFYKNLTEGIDTSEWHNLPVIKKSDLQIPLAERLSDGFTVKNCHIHKTSGSSGTPLIFAKDKYAHALSWANFIDRYAWYDIDATASKQARFYGIPLKGIAHYKERLKDVLANRFRFSVFDMSEKQLECNLKKFETIPFEYINGYTSAIVQFAKYLEEKNSVLKDVCPTLKVCIVTAEMLFKDDKILLKKHLGVPIANEYGSAELSLIAFNNLDNEWIVNTEDLFVEVLDDNDNPVPIGKEGRIVVTSLYNKAHPFIRYDLGDVGTFHENSTINKPILKRVTGRTSDILVLPSGKKAVGLTFYYVTKTVIEDDANVKEFIIEQHALDTFKILYTSRETLSETKIKAIKKAIASYLESGLNVSFERKTALKRTKGGKLKQFTSFVK</sequence>
<dbReference type="EMBL" id="FOFN01000001">
    <property type="protein sequence ID" value="SEP81693.1"/>
    <property type="molecule type" value="Genomic_DNA"/>
</dbReference>
<dbReference type="GO" id="GO:0016874">
    <property type="term" value="F:ligase activity"/>
    <property type="evidence" value="ECO:0007669"/>
    <property type="project" value="UniProtKB-KW"/>
</dbReference>
<keyword evidence="2" id="KW-1185">Reference proteome</keyword>
<dbReference type="OrthoDB" id="580775at2"/>
<dbReference type="InterPro" id="IPR042099">
    <property type="entry name" value="ANL_N_sf"/>
</dbReference>
<reference evidence="1 2" key="1">
    <citation type="submission" date="2016-10" db="EMBL/GenBank/DDBJ databases">
        <authorList>
            <person name="de Groot N.N."/>
        </authorList>
    </citation>
    <scope>NUCLEOTIDE SEQUENCE [LARGE SCALE GENOMIC DNA]</scope>
    <source>
        <strain evidence="1 2">DSM 21035</strain>
    </source>
</reference>
<dbReference type="PANTHER" id="PTHR36932:SF1">
    <property type="entry name" value="CAPSULAR POLYSACCHARIDE BIOSYNTHESIS PROTEIN"/>
    <property type="match status" value="1"/>
</dbReference>
<organism evidence="1 2">
    <name type="scientific">Hyunsoonleella jejuensis</name>
    <dbReference type="NCBI Taxonomy" id="419940"/>
    <lineage>
        <taxon>Bacteria</taxon>
        <taxon>Pseudomonadati</taxon>
        <taxon>Bacteroidota</taxon>
        <taxon>Flavobacteriia</taxon>
        <taxon>Flavobacteriales</taxon>
        <taxon>Flavobacteriaceae</taxon>
    </lineage>
</organism>
<protein>
    <submittedName>
        <fullName evidence="1">Phenylacetate-CoA ligase</fullName>
    </submittedName>
</protein>
<keyword evidence="1" id="KW-0436">Ligase</keyword>
<dbReference type="SUPFAM" id="SSF56801">
    <property type="entry name" value="Acetyl-CoA synthetase-like"/>
    <property type="match status" value="1"/>
</dbReference>
<evidence type="ECO:0000313" key="2">
    <source>
        <dbReference type="Proteomes" id="UP000198999"/>
    </source>
</evidence>
<evidence type="ECO:0000313" key="1">
    <source>
        <dbReference type="EMBL" id="SEP81693.1"/>
    </source>
</evidence>
<dbReference type="RefSeq" id="WP_092574692.1">
    <property type="nucleotide sequence ID" value="NZ_FOFN01000001.1"/>
</dbReference>
<gene>
    <name evidence="1" type="ORF">SAMN05421824_0394</name>
</gene>